<proteinExistence type="predicted"/>
<dbReference type="SUPFAM" id="SSF81324">
    <property type="entry name" value="Voltage-gated potassium channels"/>
    <property type="match status" value="1"/>
</dbReference>
<comment type="subcellular location">
    <subcellularLocation>
        <location evidence="1">Membrane</location>
        <topology evidence="1">Multi-pass membrane protein</topology>
    </subcellularLocation>
</comment>
<keyword evidence="6 8" id="KW-0472">Membrane</keyword>
<dbReference type="Proteomes" id="UP000492821">
    <property type="component" value="Unassembled WGS sequence"/>
</dbReference>
<sequence length="278" mass="31710">MPTHLSVPGESSSSQALVEADKHDSIPEIRLPDEEGAGAGERRVSNVRSNLIKIRKSFRDQAHTVRQTIQQEAHRIRRVPRWVRVANTLYHDWGLKHACLIGILIIYNFIGAAIFFYAEASNDVIQEDIWIDDIAKNRTKFVDKIIPSMFNNSDFLFFLTGDQTKQVEAHLNKELSRYEMQLGVKYKPDQKIKWDFWNAMLYAQTLCTTIGDAQLYCVTKLGRILSMIYATIGIPLVLSVLDDMGGLIRALLGVVINICRPRPQNVEKDVNKVSVRRI</sequence>
<feature type="transmembrane region" description="Helical" evidence="8">
    <location>
        <begin position="98"/>
        <end position="118"/>
    </location>
</feature>
<dbReference type="Pfam" id="PF07885">
    <property type="entry name" value="Ion_trans_2"/>
    <property type="match status" value="1"/>
</dbReference>
<evidence type="ECO:0000256" key="7">
    <source>
        <dbReference type="ARBA" id="ARBA00023303"/>
    </source>
</evidence>
<dbReference type="WBParaSite" id="Pan_g19627.t1">
    <property type="protein sequence ID" value="Pan_g19627.t1"/>
    <property type="gene ID" value="Pan_g19627"/>
</dbReference>
<protein>
    <submittedName>
        <fullName evidence="11">Ion_trans_2 domain-containing protein</fullName>
    </submittedName>
</protein>
<dbReference type="GO" id="GO:0015271">
    <property type="term" value="F:outward rectifier potassium channel activity"/>
    <property type="evidence" value="ECO:0007669"/>
    <property type="project" value="TreeGrafter"/>
</dbReference>
<name>A0A7E4VDL1_PANRE</name>
<evidence type="ECO:0000313" key="11">
    <source>
        <dbReference type="WBParaSite" id="Pan_g19627.t1"/>
    </source>
</evidence>
<keyword evidence="4 8" id="KW-1133">Transmembrane helix</keyword>
<dbReference type="PANTHER" id="PTHR11003:SF240">
    <property type="entry name" value="POTASSIUM CHANNEL DOMAIN-CONTAINING PROTEIN"/>
    <property type="match status" value="1"/>
</dbReference>
<keyword evidence="10" id="KW-1185">Reference proteome</keyword>
<organism evidence="10 11">
    <name type="scientific">Panagrellus redivivus</name>
    <name type="common">Microworm</name>
    <dbReference type="NCBI Taxonomy" id="6233"/>
    <lineage>
        <taxon>Eukaryota</taxon>
        <taxon>Metazoa</taxon>
        <taxon>Ecdysozoa</taxon>
        <taxon>Nematoda</taxon>
        <taxon>Chromadorea</taxon>
        <taxon>Rhabditida</taxon>
        <taxon>Tylenchina</taxon>
        <taxon>Panagrolaimomorpha</taxon>
        <taxon>Panagrolaimoidea</taxon>
        <taxon>Panagrolaimidae</taxon>
        <taxon>Panagrellus</taxon>
    </lineage>
</organism>
<dbReference type="GO" id="GO:0022841">
    <property type="term" value="F:potassium ion leak channel activity"/>
    <property type="evidence" value="ECO:0007669"/>
    <property type="project" value="TreeGrafter"/>
</dbReference>
<evidence type="ECO:0000256" key="1">
    <source>
        <dbReference type="ARBA" id="ARBA00004141"/>
    </source>
</evidence>
<dbReference type="InterPro" id="IPR003280">
    <property type="entry name" value="2pore_dom_K_chnl"/>
</dbReference>
<evidence type="ECO:0000256" key="3">
    <source>
        <dbReference type="ARBA" id="ARBA00022692"/>
    </source>
</evidence>
<dbReference type="Gene3D" id="1.10.287.70">
    <property type="match status" value="1"/>
</dbReference>
<keyword evidence="2" id="KW-0813">Transport</keyword>
<keyword evidence="7" id="KW-0407">Ion channel</keyword>
<reference evidence="10" key="1">
    <citation type="journal article" date="2013" name="Genetics">
        <title>The draft genome and transcriptome of Panagrellus redivivus are shaped by the harsh demands of a free-living lifestyle.</title>
        <authorList>
            <person name="Srinivasan J."/>
            <person name="Dillman A.R."/>
            <person name="Macchietto M.G."/>
            <person name="Heikkinen L."/>
            <person name="Lakso M."/>
            <person name="Fracchia K.M."/>
            <person name="Antoshechkin I."/>
            <person name="Mortazavi A."/>
            <person name="Wong G."/>
            <person name="Sternberg P.W."/>
        </authorList>
    </citation>
    <scope>NUCLEOTIDE SEQUENCE [LARGE SCALE GENOMIC DNA]</scope>
    <source>
        <strain evidence="10">MT8872</strain>
    </source>
</reference>
<evidence type="ECO:0000313" key="10">
    <source>
        <dbReference type="Proteomes" id="UP000492821"/>
    </source>
</evidence>
<dbReference type="InterPro" id="IPR013099">
    <property type="entry name" value="K_chnl_dom"/>
</dbReference>
<dbReference type="GO" id="GO:0030322">
    <property type="term" value="P:stabilization of membrane potential"/>
    <property type="evidence" value="ECO:0007669"/>
    <property type="project" value="TreeGrafter"/>
</dbReference>
<dbReference type="GO" id="GO:0005886">
    <property type="term" value="C:plasma membrane"/>
    <property type="evidence" value="ECO:0007669"/>
    <property type="project" value="TreeGrafter"/>
</dbReference>
<evidence type="ECO:0000256" key="4">
    <source>
        <dbReference type="ARBA" id="ARBA00022989"/>
    </source>
</evidence>
<accession>A0A7E4VDL1</accession>
<evidence type="ECO:0000256" key="2">
    <source>
        <dbReference type="ARBA" id="ARBA00022448"/>
    </source>
</evidence>
<evidence type="ECO:0000256" key="8">
    <source>
        <dbReference type="SAM" id="Phobius"/>
    </source>
</evidence>
<feature type="domain" description="Potassium channel" evidence="9">
    <location>
        <begin position="193"/>
        <end position="248"/>
    </location>
</feature>
<dbReference type="PANTHER" id="PTHR11003">
    <property type="entry name" value="POTASSIUM CHANNEL, SUBFAMILY K"/>
    <property type="match status" value="1"/>
</dbReference>
<keyword evidence="3 8" id="KW-0812">Transmembrane</keyword>
<evidence type="ECO:0000259" key="9">
    <source>
        <dbReference type="Pfam" id="PF07885"/>
    </source>
</evidence>
<evidence type="ECO:0000256" key="5">
    <source>
        <dbReference type="ARBA" id="ARBA00023065"/>
    </source>
</evidence>
<keyword evidence="5" id="KW-0406">Ion transport</keyword>
<reference evidence="11" key="2">
    <citation type="submission" date="2020-10" db="UniProtKB">
        <authorList>
            <consortium name="WormBaseParasite"/>
        </authorList>
    </citation>
    <scope>IDENTIFICATION</scope>
</reference>
<dbReference type="AlphaFoldDB" id="A0A7E4VDL1"/>
<evidence type="ECO:0000256" key="6">
    <source>
        <dbReference type="ARBA" id="ARBA00023136"/>
    </source>
</evidence>